<organism evidence="1 2">
    <name type="scientific">Hymenobacter jeongseonensis</name>
    <dbReference type="NCBI Taxonomy" id="2791027"/>
    <lineage>
        <taxon>Bacteria</taxon>
        <taxon>Pseudomonadati</taxon>
        <taxon>Bacteroidota</taxon>
        <taxon>Cytophagia</taxon>
        <taxon>Cytophagales</taxon>
        <taxon>Hymenobacteraceae</taxon>
        <taxon>Hymenobacter</taxon>
    </lineage>
</organism>
<sequence length="144" mass="16353">MNSSSKAVIIGIAILSSSVALMHQWQWFKKWVTNTYEYRSTLFIVISDNAPKNICIYTNCFTGTDLEFKSGYSAIYAGDGKNNIFIQDKLEGLTIRIIDEKSVPKTSKSHLPDEDFYSNSKRVIRIESKDSTSFCGLYKTIILQ</sequence>
<keyword evidence="2" id="KW-1185">Reference proteome</keyword>
<dbReference type="EMBL" id="JADQDQ010000008">
    <property type="protein sequence ID" value="MBF9239004.1"/>
    <property type="molecule type" value="Genomic_DNA"/>
</dbReference>
<gene>
    <name evidence="1" type="ORF">I2I05_16500</name>
</gene>
<reference evidence="1 2" key="1">
    <citation type="submission" date="2020-11" db="EMBL/GenBank/DDBJ databases">
        <authorList>
            <person name="Kim M.K."/>
        </authorList>
    </citation>
    <scope>NUCLEOTIDE SEQUENCE [LARGE SCALE GENOMIC DNA]</scope>
    <source>
        <strain evidence="1 2">BT683</strain>
    </source>
</reference>
<protein>
    <submittedName>
        <fullName evidence="1">Uncharacterized protein</fullName>
    </submittedName>
</protein>
<name>A0ABS0IKV8_9BACT</name>
<dbReference type="Proteomes" id="UP000597617">
    <property type="component" value="Unassembled WGS sequence"/>
</dbReference>
<comment type="caution">
    <text evidence="1">The sequence shown here is derived from an EMBL/GenBank/DDBJ whole genome shotgun (WGS) entry which is preliminary data.</text>
</comment>
<accession>A0ABS0IKV8</accession>
<proteinExistence type="predicted"/>
<evidence type="ECO:0000313" key="1">
    <source>
        <dbReference type="EMBL" id="MBF9239004.1"/>
    </source>
</evidence>
<evidence type="ECO:0000313" key="2">
    <source>
        <dbReference type="Proteomes" id="UP000597617"/>
    </source>
</evidence>
<dbReference type="RefSeq" id="WP_196283349.1">
    <property type="nucleotide sequence ID" value="NZ_JADQDQ010000008.1"/>
</dbReference>